<dbReference type="PANTHER" id="PTHR45733">
    <property type="entry name" value="FORMIN-J"/>
    <property type="match status" value="1"/>
</dbReference>
<gene>
    <name evidence="3" type="ORF">MICPUCDRAFT_40612</name>
</gene>
<feature type="coiled-coil region" evidence="1">
    <location>
        <begin position="444"/>
        <end position="485"/>
    </location>
</feature>
<dbReference type="Proteomes" id="UP000001876">
    <property type="component" value="Unassembled WGS sequence"/>
</dbReference>
<sequence>MFAVTASARAAPAAAPVTLRAASSSSSSSSSPSRGVARVAPRGSSVRSRAFGFGKESKKTEEAAAEDEDDEDDADDADGEGSGIDFKGLKQLISMGLGTISGDITEINFDKENASRAVVMELEANNFEDAEGNPLWKPDDVGFVGDAEERTPIMNYVVPVVLGVGAIGGVVATLNAATDDAIRASARREAEKVVARSRREEATAREEAEDVRRSGGDAEDARGRGRRAPYDPPTIPPIEGEREREPPATPPIAPGSVASARTPPPSAPAPAPAPASASANPRASAPTTTAPAMATPSSSSAGAPDVDVAVVLASVQSELDAVSRRQASLQETTRAAVAAAMASARDEIFASAMASLEATLAAKAEERCVAVIAEQVVPRVGESLRKLDARLTAAEAGVAALAANTTPTQPQPPTQPPPPPPPPSAGVDEAALASRVRERVAADVAALVGKVEAAEVEAMEAKRARKALEEEVRAMRVALDAASATVVPPPPPSAAPPAPSAELAELRAKVDVMTMQVSEASAAAAAAAESATKASRAPAPAPAPAPAGDAAATTLMELVELRERLKSVSNAVETHEKLVDGATTAVRVMETRVAATETAVAAAAADAASAVAVAEGAATNAAKNAVEHARILAMDDQHMIELTARRVAEVEVAERATRDESREADAAIRASLDALSEKLSEKLDALSALSTTPAAAAEEEKKIDALEDTATIPSHDEIAAKIDALEKRVVAAEDAAAAAAAEKAAAEKAAPPPPQTDEGTLVARTDAIEAAAAALSARVAALGELVEDDHAAAFKRHDAKLKSVEQTLVKEVAPRFKTLDAKARSAENAASAAAAEAGRAADAVAGLLERDIARDQEVADAKKRASADEADAMRRVDEKVARVRAGAEEATRECKLALEKLGADVAFLEAKDASGAKEIDLLAEEWSAARAGLKRQEEALWESVMMIRREVEAASPSPSPSTGRRGRNGNAFKNLFRGGGGGGGGGTNDGTPSSTRSDGGRTTPGGSTPGGTLPPAPARRGRRGESETPTPERYANPFLDED</sequence>
<evidence type="ECO:0000313" key="4">
    <source>
        <dbReference type="Proteomes" id="UP000001876"/>
    </source>
</evidence>
<dbReference type="OMA" id="ENEMEMN"/>
<dbReference type="eggNOG" id="ENOG502SV68">
    <property type="taxonomic scope" value="Eukaryota"/>
</dbReference>
<dbReference type="PANTHER" id="PTHR45733:SF7">
    <property type="entry name" value="C2 TENSIN-TYPE DOMAIN-CONTAINING PROTEIN"/>
    <property type="match status" value="1"/>
</dbReference>
<dbReference type="KEGG" id="mpp:MICPUCDRAFT_40612"/>
<feature type="compositionally biased region" description="Pro residues" evidence="2">
    <location>
        <begin position="409"/>
        <end position="424"/>
    </location>
</feature>
<evidence type="ECO:0000313" key="3">
    <source>
        <dbReference type="EMBL" id="EEH55769.1"/>
    </source>
</evidence>
<evidence type="ECO:0000256" key="1">
    <source>
        <dbReference type="SAM" id="Coils"/>
    </source>
</evidence>
<dbReference type="RefSeq" id="XP_003059817.1">
    <property type="nucleotide sequence ID" value="XM_003059771.1"/>
</dbReference>
<reference evidence="3 4" key="1">
    <citation type="journal article" date="2009" name="Science">
        <title>Green evolution and dynamic adaptations revealed by genomes of the marine picoeukaryotes Micromonas.</title>
        <authorList>
            <person name="Worden A.Z."/>
            <person name="Lee J.H."/>
            <person name="Mock T."/>
            <person name="Rouze P."/>
            <person name="Simmons M.P."/>
            <person name="Aerts A.L."/>
            <person name="Allen A.E."/>
            <person name="Cuvelier M.L."/>
            <person name="Derelle E."/>
            <person name="Everett M.V."/>
            <person name="Foulon E."/>
            <person name="Grimwood J."/>
            <person name="Gundlach H."/>
            <person name="Henrissat B."/>
            <person name="Napoli C."/>
            <person name="McDonald S.M."/>
            <person name="Parker M.S."/>
            <person name="Rombauts S."/>
            <person name="Salamov A."/>
            <person name="Von Dassow P."/>
            <person name="Badger J.H."/>
            <person name="Coutinho P.M."/>
            <person name="Demir E."/>
            <person name="Dubchak I."/>
            <person name="Gentemann C."/>
            <person name="Eikrem W."/>
            <person name="Gready J.E."/>
            <person name="John U."/>
            <person name="Lanier W."/>
            <person name="Lindquist E.A."/>
            <person name="Lucas S."/>
            <person name="Mayer K.F."/>
            <person name="Moreau H."/>
            <person name="Not F."/>
            <person name="Otillar R."/>
            <person name="Panaud O."/>
            <person name="Pangilinan J."/>
            <person name="Paulsen I."/>
            <person name="Piegu B."/>
            <person name="Poliakov A."/>
            <person name="Robbens S."/>
            <person name="Schmutz J."/>
            <person name="Toulza E."/>
            <person name="Wyss T."/>
            <person name="Zelensky A."/>
            <person name="Zhou K."/>
            <person name="Armbrust E.V."/>
            <person name="Bhattacharya D."/>
            <person name="Goodenough U.W."/>
            <person name="Van de Peer Y."/>
            <person name="Grigoriev I.V."/>
        </authorList>
    </citation>
    <scope>NUCLEOTIDE SEQUENCE [LARGE SCALE GENOMIC DNA]</scope>
    <source>
        <strain evidence="3 4">CCMP1545</strain>
    </source>
</reference>
<feature type="compositionally biased region" description="Gly residues" evidence="2">
    <location>
        <begin position="977"/>
        <end position="988"/>
    </location>
</feature>
<feature type="region of interest" description="Disordered" evidence="2">
    <location>
        <begin position="187"/>
        <end position="303"/>
    </location>
</feature>
<feature type="compositionally biased region" description="Low complexity" evidence="2">
    <location>
        <begin position="1"/>
        <end position="33"/>
    </location>
</feature>
<feature type="region of interest" description="Disordered" evidence="2">
    <location>
        <begin position="1"/>
        <end position="83"/>
    </location>
</feature>
<accession>C1MVV6</accession>
<feature type="compositionally biased region" description="Pro residues" evidence="2">
    <location>
        <begin position="262"/>
        <end position="273"/>
    </location>
</feature>
<feature type="region of interest" description="Disordered" evidence="2">
    <location>
        <begin position="404"/>
        <end position="429"/>
    </location>
</feature>
<dbReference type="AlphaFoldDB" id="C1MVV6"/>
<dbReference type="InterPro" id="IPR051144">
    <property type="entry name" value="Formin_homology_domain"/>
</dbReference>
<feature type="coiled-coil region" evidence="1">
    <location>
        <begin position="715"/>
        <end position="749"/>
    </location>
</feature>
<dbReference type="EMBL" id="GG663741">
    <property type="protein sequence ID" value="EEH55769.1"/>
    <property type="molecule type" value="Genomic_DNA"/>
</dbReference>
<dbReference type="GeneID" id="9685544"/>
<feature type="region of interest" description="Disordered" evidence="2">
    <location>
        <begin position="951"/>
        <end position="1042"/>
    </location>
</feature>
<keyword evidence="4" id="KW-1185">Reference proteome</keyword>
<proteinExistence type="predicted"/>
<feature type="compositionally biased region" description="Basic and acidic residues" evidence="2">
    <location>
        <begin position="187"/>
        <end position="223"/>
    </location>
</feature>
<dbReference type="OrthoDB" id="497018at2759"/>
<keyword evidence="1" id="KW-0175">Coiled coil</keyword>
<feature type="compositionally biased region" description="Low complexity" evidence="2">
    <location>
        <begin position="274"/>
        <end position="303"/>
    </location>
</feature>
<feature type="compositionally biased region" description="Low complexity" evidence="2">
    <location>
        <begin position="989"/>
        <end position="1011"/>
    </location>
</feature>
<organism evidence="4">
    <name type="scientific">Micromonas pusilla (strain CCMP1545)</name>
    <name type="common">Picoplanktonic green alga</name>
    <dbReference type="NCBI Taxonomy" id="564608"/>
    <lineage>
        <taxon>Eukaryota</taxon>
        <taxon>Viridiplantae</taxon>
        <taxon>Chlorophyta</taxon>
        <taxon>Mamiellophyceae</taxon>
        <taxon>Mamiellales</taxon>
        <taxon>Mamiellaceae</taxon>
        <taxon>Micromonas</taxon>
    </lineage>
</organism>
<feature type="compositionally biased region" description="Acidic residues" evidence="2">
    <location>
        <begin position="63"/>
        <end position="79"/>
    </location>
</feature>
<evidence type="ECO:0000256" key="2">
    <source>
        <dbReference type="SAM" id="MobiDB-lite"/>
    </source>
</evidence>
<name>C1MVV6_MICPC</name>
<protein>
    <submittedName>
        <fullName evidence="3">Predicted protein</fullName>
    </submittedName>
</protein>